<dbReference type="Proteomes" id="UP000789739">
    <property type="component" value="Unassembled WGS sequence"/>
</dbReference>
<proteinExistence type="predicted"/>
<dbReference type="PROSITE" id="PS50118">
    <property type="entry name" value="HMG_BOX_2"/>
    <property type="match status" value="1"/>
</dbReference>
<dbReference type="PANTHER" id="PTHR10270">
    <property type="entry name" value="SOX TRANSCRIPTION FACTOR"/>
    <property type="match status" value="1"/>
</dbReference>
<dbReference type="OrthoDB" id="2279435at2759"/>
<keyword evidence="1 3" id="KW-0238">DNA-binding</keyword>
<accession>A0A9N9BWD4</accession>
<dbReference type="SMART" id="SM00398">
    <property type="entry name" value="HMG"/>
    <property type="match status" value="1"/>
</dbReference>
<feature type="compositionally biased region" description="Basic and acidic residues" evidence="4">
    <location>
        <begin position="326"/>
        <end position="335"/>
    </location>
</feature>
<dbReference type="EMBL" id="CAJVPI010000871">
    <property type="protein sequence ID" value="CAG8578894.1"/>
    <property type="molecule type" value="Genomic_DNA"/>
</dbReference>
<sequence length="431" mass="48206">MNPPKMPNALHSDELNQSNRIASGNTILFAQNVTINGDMSSTKHPNVIEHNPTANLLESHRKTKALPYAPAPRATDDVTIPSDFMPTNLEPDQIPAEYCALCHQLLSFRLFLSIDELISPSQVSRTFRRDESIPRPQNAFIIYRRNLVASLKGKGGDVKFHDISDEASEAWRKERQEVKQFFKCLAVMGKIVHSKKWPGYIYKPKRKAKGQQDGVSGDEACGNNDDENEEIECLNAMVNECCNIMSDHNDNKKEILYKALSKQMRNLRKRQQNRRANRLLGPRKRKRVIINKNNRVDYDTGWKPNNNINIESIEGMENGGTGGDGRSADEESHDNIDLNGSHYDCSIANLNCDPNDTGVVNVLDDAQTNNIEDCGIALDSAHLAANYWGVYSIPVSWSGNEGVPDLMAESVSTVNGYNGICIDQYSLTARL</sequence>
<evidence type="ECO:0000259" key="5">
    <source>
        <dbReference type="PROSITE" id="PS50118"/>
    </source>
</evidence>
<evidence type="ECO:0000313" key="6">
    <source>
        <dbReference type="EMBL" id="CAG8578894.1"/>
    </source>
</evidence>
<gene>
    <name evidence="6" type="ORF">PBRASI_LOCUS6510</name>
</gene>
<dbReference type="PANTHER" id="PTHR10270:SF161">
    <property type="entry name" value="SEX-DETERMINING REGION Y PROTEIN"/>
    <property type="match status" value="1"/>
</dbReference>
<dbReference type="GO" id="GO:0005634">
    <property type="term" value="C:nucleus"/>
    <property type="evidence" value="ECO:0007669"/>
    <property type="project" value="UniProtKB-UniRule"/>
</dbReference>
<feature type="region of interest" description="Disordered" evidence="4">
    <location>
        <begin position="310"/>
        <end position="335"/>
    </location>
</feature>
<evidence type="ECO:0000256" key="4">
    <source>
        <dbReference type="SAM" id="MobiDB-lite"/>
    </source>
</evidence>
<dbReference type="Pfam" id="PF00505">
    <property type="entry name" value="HMG_box"/>
    <property type="match status" value="1"/>
</dbReference>
<dbReference type="GO" id="GO:0000978">
    <property type="term" value="F:RNA polymerase II cis-regulatory region sequence-specific DNA binding"/>
    <property type="evidence" value="ECO:0007669"/>
    <property type="project" value="TreeGrafter"/>
</dbReference>
<keyword evidence="3" id="KW-0539">Nucleus</keyword>
<evidence type="ECO:0000256" key="1">
    <source>
        <dbReference type="ARBA" id="ARBA00023125"/>
    </source>
</evidence>
<keyword evidence="7" id="KW-1185">Reference proteome</keyword>
<dbReference type="Gene3D" id="1.10.30.10">
    <property type="entry name" value="High mobility group box domain"/>
    <property type="match status" value="1"/>
</dbReference>
<feature type="domain" description="HMG box" evidence="5">
    <location>
        <begin position="133"/>
        <end position="201"/>
    </location>
</feature>
<evidence type="ECO:0000256" key="3">
    <source>
        <dbReference type="PROSITE-ProRule" id="PRU00267"/>
    </source>
</evidence>
<dbReference type="CDD" id="cd01389">
    <property type="entry name" value="HMG-box_ROX1-like"/>
    <property type="match status" value="1"/>
</dbReference>
<evidence type="ECO:0000256" key="2">
    <source>
        <dbReference type="ARBA" id="ARBA00023163"/>
    </source>
</evidence>
<keyword evidence="2" id="KW-0804">Transcription</keyword>
<dbReference type="InterPro" id="IPR009071">
    <property type="entry name" value="HMG_box_dom"/>
</dbReference>
<reference evidence="6" key="1">
    <citation type="submission" date="2021-06" db="EMBL/GenBank/DDBJ databases">
        <authorList>
            <person name="Kallberg Y."/>
            <person name="Tangrot J."/>
            <person name="Rosling A."/>
        </authorList>
    </citation>
    <scope>NUCLEOTIDE SEQUENCE</scope>
    <source>
        <strain evidence="6">BR232B</strain>
    </source>
</reference>
<feature type="DNA-binding region" description="HMG box" evidence="3">
    <location>
        <begin position="133"/>
        <end position="201"/>
    </location>
</feature>
<dbReference type="InterPro" id="IPR036910">
    <property type="entry name" value="HMG_box_dom_sf"/>
</dbReference>
<dbReference type="GO" id="GO:0001228">
    <property type="term" value="F:DNA-binding transcription activator activity, RNA polymerase II-specific"/>
    <property type="evidence" value="ECO:0007669"/>
    <property type="project" value="TreeGrafter"/>
</dbReference>
<dbReference type="InterPro" id="IPR050140">
    <property type="entry name" value="SRY-related_HMG-box_TF-like"/>
</dbReference>
<name>A0A9N9BWD4_9GLOM</name>
<dbReference type="GO" id="GO:0030154">
    <property type="term" value="P:cell differentiation"/>
    <property type="evidence" value="ECO:0007669"/>
    <property type="project" value="TreeGrafter"/>
</dbReference>
<organism evidence="6 7">
    <name type="scientific">Paraglomus brasilianum</name>
    <dbReference type="NCBI Taxonomy" id="144538"/>
    <lineage>
        <taxon>Eukaryota</taxon>
        <taxon>Fungi</taxon>
        <taxon>Fungi incertae sedis</taxon>
        <taxon>Mucoromycota</taxon>
        <taxon>Glomeromycotina</taxon>
        <taxon>Glomeromycetes</taxon>
        <taxon>Paraglomerales</taxon>
        <taxon>Paraglomeraceae</taxon>
        <taxon>Paraglomus</taxon>
    </lineage>
</organism>
<dbReference type="SUPFAM" id="SSF47095">
    <property type="entry name" value="HMG-box"/>
    <property type="match status" value="1"/>
</dbReference>
<evidence type="ECO:0000313" key="7">
    <source>
        <dbReference type="Proteomes" id="UP000789739"/>
    </source>
</evidence>
<dbReference type="AlphaFoldDB" id="A0A9N9BWD4"/>
<comment type="caution">
    <text evidence="6">The sequence shown here is derived from an EMBL/GenBank/DDBJ whole genome shotgun (WGS) entry which is preliminary data.</text>
</comment>
<protein>
    <submittedName>
        <fullName evidence="6">6719_t:CDS:1</fullName>
    </submittedName>
</protein>